<reference evidence="6" key="1">
    <citation type="submission" date="2016-10" db="EMBL/GenBank/DDBJ databases">
        <authorList>
            <person name="Varghese N."/>
        </authorList>
    </citation>
    <scope>NUCLEOTIDE SEQUENCE [LARGE SCALE GENOMIC DNA]</scope>
    <source>
        <strain evidence="6">CGMCC 1.12284</strain>
    </source>
</reference>
<feature type="region of interest" description="Disordered" evidence="3">
    <location>
        <begin position="254"/>
        <end position="276"/>
    </location>
</feature>
<sequence>MTLYGVGLGPGEADLVTVRGKDVLERADVVYSPGRLSRTVALEHVDEGKIGDLDFPMTKDEEKLRRAWKEAAAEVAPKAREGDVAFVTLGDPNVYSTFGHLHRTIDAFHSDVDLEIVPGVSAVTAFATAMGIEIEAGAGLSLREAAAGASPTGPDRMILFKVTDAPATHEGLVEAGYDVTYGRRLFMEQGETIVTDDPAEIDERDYYTLAYAEKETLEVEPATAAFETERTGTESELRSDGGRELSDEELAALERAEGCEGGDCDGREHRGRGGNR</sequence>
<evidence type="ECO:0000313" key="5">
    <source>
        <dbReference type="EMBL" id="SEV88122.1"/>
    </source>
</evidence>
<dbReference type="Proteomes" id="UP000183275">
    <property type="component" value="Unassembled WGS sequence"/>
</dbReference>
<dbReference type="PANTHER" id="PTHR43467:SF2">
    <property type="entry name" value="COBALT-PRECORRIN-2 C(20)-METHYLTRANSFERASE"/>
    <property type="match status" value="1"/>
</dbReference>
<gene>
    <name evidence="5" type="ORF">SAMN05216285_1011</name>
</gene>
<dbReference type="GO" id="GO:0030788">
    <property type="term" value="F:precorrin-2 C20-methyltransferase activity"/>
    <property type="evidence" value="ECO:0007669"/>
    <property type="project" value="InterPro"/>
</dbReference>
<dbReference type="InterPro" id="IPR035996">
    <property type="entry name" value="4pyrrol_Methylase_sf"/>
</dbReference>
<dbReference type="InterPro" id="IPR003043">
    <property type="entry name" value="Uropor_MeTrfase_CS"/>
</dbReference>
<dbReference type="InterPro" id="IPR012382">
    <property type="entry name" value="CobI/CbiL"/>
</dbReference>
<evidence type="ECO:0000259" key="4">
    <source>
        <dbReference type="Pfam" id="PF00590"/>
    </source>
</evidence>
<dbReference type="AlphaFoldDB" id="A0A1I0MIM2"/>
<dbReference type="GO" id="GO:0032259">
    <property type="term" value="P:methylation"/>
    <property type="evidence" value="ECO:0007669"/>
    <property type="project" value="UniProtKB-KW"/>
</dbReference>
<keyword evidence="5" id="KW-0808">Transferase</keyword>
<evidence type="ECO:0000256" key="1">
    <source>
        <dbReference type="ARBA" id="ARBA00004953"/>
    </source>
</evidence>
<name>A0A1I0MIM2_9EURY</name>
<dbReference type="STRING" id="1202768.SAMN05216285_1011"/>
<keyword evidence="5" id="KW-0489">Methyltransferase</keyword>
<accession>A0A1I0MIM2</accession>
<keyword evidence="6" id="KW-1185">Reference proteome</keyword>
<comment type="pathway">
    <text evidence="1">Cofactor biosynthesis; adenosylcobalamin biosynthesis.</text>
</comment>
<proteinExistence type="predicted"/>
<keyword evidence="2" id="KW-0169">Cobalamin biosynthesis</keyword>
<organism evidence="5 6">
    <name type="scientific">Natrinema salifodinae</name>
    <dbReference type="NCBI Taxonomy" id="1202768"/>
    <lineage>
        <taxon>Archaea</taxon>
        <taxon>Methanobacteriati</taxon>
        <taxon>Methanobacteriota</taxon>
        <taxon>Stenosarchaea group</taxon>
        <taxon>Halobacteria</taxon>
        <taxon>Halobacteriales</taxon>
        <taxon>Natrialbaceae</taxon>
        <taxon>Natrinema</taxon>
    </lineage>
</organism>
<dbReference type="Gene3D" id="3.40.1010.10">
    <property type="entry name" value="Cobalt-precorrin-4 Transmethylase, Domain 1"/>
    <property type="match status" value="1"/>
</dbReference>
<evidence type="ECO:0000313" key="6">
    <source>
        <dbReference type="Proteomes" id="UP000183275"/>
    </source>
</evidence>
<feature type="domain" description="Tetrapyrrole methylase" evidence="4">
    <location>
        <begin position="2"/>
        <end position="138"/>
    </location>
</feature>
<dbReference type="NCBIfam" id="NF004063">
    <property type="entry name" value="PRK05576.1-6"/>
    <property type="match status" value="1"/>
</dbReference>
<dbReference type="OrthoDB" id="23546at2157"/>
<dbReference type="CDD" id="cd11645">
    <property type="entry name" value="Precorrin_2_C20_MT"/>
    <property type="match status" value="1"/>
</dbReference>
<dbReference type="PANTHER" id="PTHR43467">
    <property type="entry name" value="COBALT-PRECORRIN-2 C(20)-METHYLTRANSFERASE"/>
    <property type="match status" value="1"/>
</dbReference>
<dbReference type="GO" id="GO:0009236">
    <property type="term" value="P:cobalamin biosynthetic process"/>
    <property type="evidence" value="ECO:0007669"/>
    <property type="project" value="UniProtKB-KW"/>
</dbReference>
<dbReference type="PROSITE" id="PS00839">
    <property type="entry name" value="SUMT_1"/>
    <property type="match status" value="1"/>
</dbReference>
<dbReference type="InterPro" id="IPR000878">
    <property type="entry name" value="4pyrrol_Mease"/>
</dbReference>
<dbReference type="eggNOG" id="arCOG00648">
    <property type="taxonomic scope" value="Archaea"/>
</dbReference>
<dbReference type="SUPFAM" id="SSF53790">
    <property type="entry name" value="Tetrapyrrole methylase"/>
    <property type="match status" value="1"/>
</dbReference>
<dbReference type="RefSeq" id="WP_049991898.1">
    <property type="nucleotide sequence ID" value="NZ_FOIS01000001.1"/>
</dbReference>
<dbReference type="Pfam" id="PF00590">
    <property type="entry name" value="TP_methylase"/>
    <property type="match status" value="1"/>
</dbReference>
<evidence type="ECO:0000256" key="3">
    <source>
        <dbReference type="SAM" id="MobiDB-lite"/>
    </source>
</evidence>
<feature type="compositionally biased region" description="Basic and acidic residues" evidence="3">
    <location>
        <begin position="254"/>
        <end position="268"/>
    </location>
</feature>
<evidence type="ECO:0000256" key="2">
    <source>
        <dbReference type="ARBA" id="ARBA00022573"/>
    </source>
</evidence>
<protein>
    <submittedName>
        <fullName evidence="5">Precorrin-2/cobalt-factor-2 C20-methyltransferase</fullName>
    </submittedName>
</protein>
<dbReference type="EMBL" id="FOIS01000001">
    <property type="protein sequence ID" value="SEV88122.1"/>
    <property type="molecule type" value="Genomic_DNA"/>
</dbReference>
<dbReference type="InterPro" id="IPR014777">
    <property type="entry name" value="4pyrrole_Mease_sub1"/>
</dbReference>